<dbReference type="EMBL" id="ADAQ01000011">
    <property type="protein sequence ID" value="EEY72417.1"/>
    <property type="molecule type" value="Genomic_DNA"/>
</dbReference>
<evidence type="ECO:0000313" key="1">
    <source>
        <dbReference type="EMBL" id="EEY72417.1"/>
    </source>
</evidence>
<dbReference type="Proteomes" id="UP000003604">
    <property type="component" value="Unassembled WGS sequence"/>
</dbReference>
<name>D0I6Z8_GRIHO</name>
<comment type="caution">
    <text evidence="1">The sequence shown here is derived from an EMBL/GenBank/DDBJ whole genome shotgun (WGS) entry which is preliminary data.</text>
</comment>
<sequence length="37" mass="4154">MLELLDHTLVAVWGGVKTFIASREQHLNTCEVELVNS</sequence>
<reference evidence="1 2" key="1">
    <citation type="submission" date="2009-10" db="EMBL/GenBank/DDBJ databases">
        <authorList>
            <consortium name="Los Alamos National Laboratory (LANL)"/>
            <consortium name="National Microbial Pathogen Data Resource (NMPDR)"/>
            <person name="Saunders E.H."/>
            <person name="Munk A.C."/>
            <person name="Tapia R."/>
            <person name="Green L."/>
            <person name="Rogers Y."/>
            <person name="Detter J.C."/>
            <person name="Bruce D."/>
            <person name="Brettin T.S."/>
            <person name="Colwell R.R."/>
            <person name="Huq A."/>
            <person name="Grim C.J."/>
            <person name="Hasan N.A."/>
            <person name="Bartels D."/>
            <person name="Vonstein V."/>
        </authorList>
    </citation>
    <scope>NUCLEOTIDE SEQUENCE [LARGE SCALE GENOMIC DNA]</scope>
    <source>
        <strain evidence="1 2">CIP 101886</strain>
    </source>
</reference>
<gene>
    <name evidence="1" type="ORF">VHA_001517</name>
</gene>
<proteinExistence type="predicted"/>
<accession>D0I6Z8</accession>
<protein>
    <submittedName>
        <fullName evidence="1">Uncharacterized protein</fullName>
    </submittedName>
</protein>
<keyword evidence="2" id="KW-1185">Reference proteome</keyword>
<evidence type="ECO:0000313" key="2">
    <source>
        <dbReference type="Proteomes" id="UP000003604"/>
    </source>
</evidence>
<organism evidence="1 2">
    <name type="scientific">Grimontia hollisae CIP 101886</name>
    <dbReference type="NCBI Taxonomy" id="675812"/>
    <lineage>
        <taxon>Bacteria</taxon>
        <taxon>Pseudomonadati</taxon>
        <taxon>Pseudomonadota</taxon>
        <taxon>Gammaproteobacteria</taxon>
        <taxon>Vibrionales</taxon>
        <taxon>Vibrionaceae</taxon>
        <taxon>Grimontia</taxon>
    </lineage>
</organism>
<dbReference type="AlphaFoldDB" id="D0I6Z8"/>